<dbReference type="Proteomes" id="UP000464314">
    <property type="component" value="Chromosome"/>
</dbReference>
<dbReference type="PROSITE" id="PS00061">
    <property type="entry name" value="ADH_SHORT"/>
    <property type="match status" value="1"/>
</dbReference>
<dbReference type="PRINTS" id="PR00081">
    <property type="entry name" value="GDHRDH"/>
</dbReference>
<dbReference type="SUPFAM" id="SSF51735">
    <property type="entry name" value="NAD(P)-binding Rossmann-fold domains"/>
    <property type="match status" value="1"/>
</dbReference>
<evidence type="ECO:0000313" key="5">
    <source>
        <dbReference type="EMBL" id="QHQ60625.1"/>
    </source>
</evidence>
<dbReference type="KEGG" id="anr:Ana3638_07445"/>
<evidence type="ECO:0000256" key="1">
    <source>
        <dbReference type="ARBA" id="ARBA00006484"/>
    </source>
</evidence>
<dbReference type="Gene3D" id="3.40.50.720">
    <property type="entry name" value="NAD(P)-binding Rossmann-like Domain"/>
    <property type="match status" value="1"/>
</dbReference>
<comment type="similarity">
    <text evidence="1 4">Belongs to the short-chain dehydrogenases/reductases (SDR) family.</text>
</comment>
<dbReference type="RefSeq" id="WP_161837459.1">
    <property type="nucleotide sequence ID" value="NZ_CP048000.1"/>
</dbReference>
<keyword evidence="3" id="KW-0753">Steroid metabolism</keyword>
<organism evidence="5 6">
    <name type="scientific">Anaerocolumna sedimenticola</name>
    <dbReference type="NCBI Taxonomy" id="2696063"/>
    <lineage>
        <taxon>Bacteria</taxon>
        <taxon>Bacillati</taxon>
        <taxon>Bacillota</taxon>
        <taxon>Clostridia</taxon>
        <taxon>Lachnospirales</taxon>
        <taxon>Lachnospiraceae</taxon>
        <taxon>Anaerocolumna</taxon>
    </lineage>
</organism>
<protein>
    <submittedName>
        <fullName evidence="5">SDR family NAD(P)-dependent oxidoreductase</fullName>
    </submittedName>
</protein>
<reference evidence="5 6" key="1">
    <citation type="submission" date="2020-01" db="EMBL/GenBank/DDBJ databases">
        <title>Genome analysis of Anaerocolumna sp. CBA3638.</title>
        <authorList>
            <person name="Kim J."/>
            <person name="Roh S.W."/>
        </authorList>
    </citation>
    <scope>NUCLEOTIDE SEQUENCE [LARGE SCALE GENOMIC DNA]</scope>
    <source>
        <strain evidence="5 6">CBA3638</strain>
    </source>
</reference>
<keyword evidence="3" id="KW-0443">Lipid metabolism</keyword>
<dbReference type="NCBIfam" id="NF009466">
    <property type="entry name" value="PRK12826.1-2"/>
    <property type="match status" value="1"/>
</dbReference>
<dbReference type="PANTHER" id="PTHR42879">
    <property type="entry name" value="3-OXOACYL-(ACYL-CARRIER-PROTEIN) REDUCTASE"/>
    <property type="match status" value="1"/>
</dbReference>
<dbReference type="NCBIfam" id="NF047420">
    <property type="entry name" value="EF_P_mod_YmfI"/>
    <property type="match status" value="1"/>
</dbReference>
<dbReference type="GO" id="GO:0032787">
    <property type="term" value="P:monocarboxylic acid metabolic process"/>
    <property type="evidence" value="ECO:0007669"/>
    <property type="project" value="UniProtKB-ARBA"/>
</dbReference>
<dbReference type="CDD" id="cd05233">
    <property type="entry name" value="SDR_c"/>
    <property type="match status" value="1"/>
</dbReference>
<dbReference type="InterPro" id="IPR002347">
    <property type="entry name" value="SDR_fam"/>
</dbReference>
<dbReference type="PANTHER" id="PTHR42879:SF2">
    <property type="entry name" value="3-OXOACYL-[ACYL-CARRIER-PROTEIN] REDUCTASE FABG"/>
    <property type="match status" value="1"/>
</dbReference>
<dbReference type="Pfam" id="PF00106">
    <property type="entry name" value="adh_short"/>
    <property type="match status" value="1"/>
</dbReference>
<dbReference type="EMBL" id="CP048000">
    <property type="protein sequence ID" value="QHQ60625.1"/>
    <property type="molecule type" value="Genomic_DNA"/>
</dbReference>
<name>A0A6P1TLT7_9FIRM</name>
<keyword evidence="6" id="KW-1185">Reference proteome</keyword>
<dbReference type="GO" id="GO:0016491">
    <property type="term" value="F:oxidoreductase activity"/>
    <property type="evidence" value="ECO:0007669"/>
    <property type="project" value="UniProtKB-KW"/>
</dbReference>
<evidence type="ECO:0000256" key="4">
    <source>
        <dbReference type="RuleBase" id="RU000363"/>
    </source>
</evidence>
<accession>A0A6P1TLT7</accession>
<dbReference type="FunFam" id="3.40.50.720:FF:000173">
    <property type="entry name" value="3-oxoacyl-[acyl-carrier protein] reductase"/>
    <property type="match status" value="1"/>
</dbReference>
<dbReference type="InterPro" id="IPR020904">
    <property type="entry name" value="Sc_DH/Rdtase_CS"/>
</dbReference>
<dbReference type="InterPro" id="IPR050259">
    <property type="entry name" value="SDR"/>
</dbReference>
<gene>
    <name evidence="5" type="ORF">Ana3638_07445</name>
</gene>
<dbReference type="GO" id="GO:0008202">
    <property type="term" value="P:steroid metabolic process"/>
    <property type="evidence" value="ECO:0007669"/>
    <property type="project" value="UniProtKB-KW"/>
</dbReference>
<dbReference type="InterPro" id="IPR036291">
    <property type="entry name" value="NAD(P)-bd_dom_sf"/>
</dbReference>
<keyword evidence="2" id="KW-0560">Oxidoreductase</keyword>
<evidence type="ECO:0000313" key="6">
    <source>
        <dbReference type="Proteomes" id="UP000464314"/>
    </source>
</evidence>
<evidence type="ECO:0000256" key="2">
    <source>
        <dbReference type="ARBA" id="ARBA00023002"/>
    </source>
</evidence>
<dbReference type="AlphaFoldDB" id="A0A6P1TLT7"/>
<sequence>MRRNTVLVTGSSRGIGKAIALKFAKEGFNVIINCAHHENELLLVKEELESYNVSCFTFVGDMGNFEEVKHMITLAKQQFGNIDILVNNAGISHVGLFTDTDIHTWNRIIATNLTSVYNCCNLVVPDMIARQKGKIINISSVWGSVGASCEVAYSASKGGINAFTKALAKELAPSNIQVNAVACGAIDTRMNHFLNEEELSALIEDIPANRLGKTNEVADFVFQLAAGNDYLNGQIIHLDGAWI</sequence>
<dbReference type="PRINTS" id="PR00080">
    <property type="entry name" value="SDRFAMILY"/>
</dbReference>
<proteinExistence type="inferred from homology"/>
<evidence type="ECO:0000256" key="3">
    <source>
        <dbReference type="ARBA" id="ARBA00023221"/>
    </source>
</evidence>